<evidence type="ECO:0000313" key="3">
    <source>
        <dbReference type="EMBL" id="MDO5972903.1"/>
    </source>
</evidence>
<evidence type="ECO:0000313" key="4">
    <source>
        <dbReference type="Proteomes" id="UP001176806"/>
    </source>
</evidence>
<evidence type="ECO:0000256" key="1">
    <source>
        <dbReference type="SAM" id="MobiDB-lite"/>
    </source>
</evidence>
<accession>A0ABT8WIF3</accession>
<name>A0ABT8WIF3_9FLAO</name>
<protein>
    <submittedName>
        <fullName evidence="3">Uncharacterized protein</fullName>
    </submittedName>
</protein>
<organism evidence="3 4">
    <name type="scientific">Flavivirga jejuensis</name>
    <dbReference type="NCBI Taxonomy" id="870487"/>
    <lineage>
        <taxon>Bacteria</taxon>
        <taxon>Pseudomonadati</taxon>
        <taxon>Bacteroidota</taxon>
        <taxon>Flavobacteriia</taxon>
        <taxon>Flavobacteriales</taxon>
        <taxon>Flavobacteriaceae</taxon>
        <taxon>Flavivirga</taxon>
    </lineage>
</organism>
<feature type="compositionally biased region" description="Basic and acidic residues" evidence="1">
    <location>
        <begin position="87"/>
        <end position="102"/>
    </location>
</feature>
<dbReference type="Proteomes" id="UP001176806">
    <property type="component" value="Unassembled WGS sequence"/>
</dbReference>
<keyword evidence="2" id="KW-0732">Signal</keyword>
<feature type="chain" id="PRO_5047257035" evidence="2">
    <location>
        <begin position="19"/>
        <end position="146"/>
    </location>
</feature>
<dbReference type="RefSeq" id="WP_303299960.1">
    <property type="nucleotide sequence ID" value="NZ_BAABDA010000042.1"/>
</dbReference>
<comment type="caution">
    <text evidence="3">The sequence shown here is derived from an EMBL/GenBank/DDBJ whole genome shotgun (WGS) entry which is preliminary data.</text>
</comment>
<feature type="signal peptide" evidence="2">
    <location>
        <begin position="1"/>
        <end position="18"/>
    </location>
</feature>
<keyword evidence="4" id="KW-1185">Reference proteome</keyword>
<feature type="region of interest" description="Disordered" evidence="1">
    <location>
        <begin position="72"/>
        <end position="102"/>
    </location>
</feature>
<proteinExistence type="predicted"/>
<reference evidence="3" key="1">
    <citation type="submission" date="2023-07" db="EMBL/GenBank/DDBJ databases">
        <title>Two novel species in the genus Flavivirga.</title>
        <authorList>
            <person name="Kwon K."/>
        </authorList>
    </citation>
    <scope>NUCLEOTIDE SEQUENCE</scope>
    <source>
        <strain evidence="3">KACC 14158</strain>
    </source>
</reference>
<evidence type="ECO:0000256" key="2">
    <source>
        <dbReference type="SAM" id="SignalP"/>
    </source>
</evidence>
<dbReference type="EMBL" id="JAUOEL010000001">
    <property type="protein sequence ID" value="MDO5972903.1"/>
    <property type="molecule type" value="Genomic_DNA"/>
</dbReference>
<sequence>MKLFAVLLFLVASLTIQAQEVAFNGTTYKVKGKTILKDNTDITKTLSVEEKTKILETLKEQKTLEAERVKAEKKAEKKEKKIQKALKQKEKAQSNFEKSSRKFDKATAKYESLKKRGRLSPIKEIKWVEKVEKLRYKRDKFEGKLK</sequence>
<gene>
    <name evidence="3" type="ORF">Q4Q40_01795</name>
</gene>